<keyword evidence="2" id="KW-1185">Reference proteome</keyword>
<dbReference type="eggNOG" id="ENOG50305TK">
    <property type="taxonomic scope" value="Bacteria"/>
</dbReference>
<dbReference type="Proteomes" id="UP000003340">
    <property type="component" value="Unassembled WGS sequence"/>
</dbReference>
<accession>C0E9Y3</accession>
<proteinExistence type="predicted"/>
<dbReference type="EMBL" id="ACEC01000025">
    <property type="protein sequence ID" value="EEG31738.1"/>
    <property type="molecule type" value="Genomic_DNA"/>
</dbReference>
<dbReference type="HOGENOM" id="CLU_1650874_0_0_9"/>
<reference evidence="1 2" key="2">
    <citation type="submission" date="2009-02" db="EMBL/GenBank/DDBJ databases">
        <title>Draft genome sequence of Clostridium methylpentosum (DSM 5476).</title>
        <authorList>
            <person name="Sudarsanam P."/>
            <person name="Ley R."/>
            <person name="Guruge J."/>
            <person name="Turnbaugh P.J."/>
            <person name="Mahowald M."/>
            <person name="Liep D."/>
            <person name="Gordon J."/>
        </authorList>
    </citation>
    <scope>NUCLEOTIDE SEQUENCE [LARGE SCALE GENOMIC DNA]</scope>
    <source>
        <strain evidence="1 2">DSM 5476</strain>
    </source>
</reference>
<gene>
    <name evidence="1" type="ORF">CLOSTMETH_00635</name>
</gene>
<name>C0E9Y3_9FIRM</name>
<organism evidence="1 2">
    <name type="scientific">[Clostridium] methylpentosum DSM 5476</name>
    <dbReference type="NCBI Taxonomy" id="537013"/>
    <lineage>
        <taxon>Bacteria</taxon>
        <taxon>Bacillati</taxon>
        <taxon>Bacillota</taxon>
        <taxon>Clostridia</taxon>
        <taxon>Eubacteriales</taxon>
        <taxon>Oscillospiraceae</taxon>
        <taxon>Oscillospiraceae incertae sedis</taxon>
    </lineage>
</organism>
<dbReference type="AlphaFoldDB" id="C0E9Y3"/>
<sequence>MEWKEVHTQKDIEFLLQQAGNFHDSCIVSLSYRSGAGVDDELRMGMGSAQQHTLHLVLQRQALPITIELCFSGVRRFFVQGWQENYFCDLFGCSLTYHHDLTDKSGEQLIVWTDSPGYDFDELFQQSSLDVPAVSFVIAENLKWRFLEE</sequence>
<evidence type="ECO:0000313" key="1">
    <source>
        <dbReference type="EMBL" id="EEG31738.1"/>
    </source>
</evidence>
<evidence type="ECO:0000313" key="2">
    <source>
        <dbReference type="Proteomes" id="UP000003340"/>
    </source>
</evidence>
<comment type="caution">
    <text evidence="1">The sequence shown here is derived from an EMBL/GenBank/DDBJ whole genome shotgun (WGS) entry which is preliminary data.</text>
</comment>
<reference evidence="1 2" key="1">
    <citation type="submission" date="2009-01" db="EMBL/GenBank/DDBJ databases">
        <authorList>
            <person name="Fulton L."/>
            <person name="Clifton S."/>
            <person name="Fulton B."/>
            <person name="Xu J."/>
            <person name="Minx P."/>
            <person name="Pepin K.H."/>
            <person name="Johnson M."/>
            <person name="Bhonagiri V."/>
            <person name="Nash W.E."/>
            <person name="Mardis E.R."/>
            <person name="Wilson R.K."/>
        </authorList>
    </citation>
    <scope>NUCLEOTIDE SEQUENCE [LARGE SCALE GENOMIC DNA]</scope>
    <source>
        <strain evidence="1 2">DSM 5476</strain>
    </source>
</reference>
<protein>
    <submittedName>
        <fullName evidence="1">Uncharacterized protein</fullName>
    </submittedName>
</protein>